<sequence length="98" mass="9927">MCKLLKTSAGRSGAQVVSLCWSRLLVLDGAVVSRSLLRCSGGSCLSLVEGPCLVGSVGGTFLFTSASFDSSTSSSVIDACTKAVVEEGGVVGVWEVPP</sequence>
<dbReference type="EMBL" id="AMZH03014553">
    <property type="protein sequence ID" value="RRT47439.1"/>
    <property type="molecule type" value="Genomic_DNA"/>
</dbReference>
<evidence type="ECO:0000313" key="1">
    <source>
        <dbReference type="EMBL" id="RRT47439.1"/>
    </source>
</evidence>
<name>A0A426Y6R5_ENSVE</name>
<comment type="caution">
    <text evidence="1">The sequence shown here is derived from an EMBL/GenBank/DDBJ whole genome shotgun (WGS) entry which is preliminary data.</text>
</comment>
<accession>A0A426Y6R5</accession>
<dbReference type="AlphaFoldDB" id="A0A426Y6R5"/>
<organism evidence="1 2">
    <name type="scientific">Ensete ventricosum</name>
    <name type="common">Abyssinian banana</name>
    <name type="synonym">Musa ensete</name>
    <dbReference type="NCBI Taxonomy" id="4639"/>
    <lineage>
        <taxon>Eukaryota</taxon>
        <taxon>Viridiplantae</taxon>
        <taxon>Streptophyta</taxon>
        <taxon>Embryophyta</taxon>
        <taxon>Tracheophyta</taxon>
        <taxon>Spermatophyta</taxon>
        <taxon>Magnoliopsida</taxon>
        <taxon>Liliopsida</taxon>
        <taxon>Zingiberales</taxon>
        <taxon>Musaceae</taxon>
        <taxon>Ensete</taxon>
    </lineage>
</organism>
<evidence type="ECO:0000313" key="2">
    <source>
        <dbReference type="Proteomes" id="UP000287651"/>
    </source>
</evidence>
<protein>
    <submittedName>
        <fullName evidence="1">Uncharacterized protein</fullName>
    </submittedName>
</protein>
<gene>
    <name evidence="1" type="ORF">B296_00021137</name>
</gene>
<reference evidence="1 2" key="1">
    <citation type="journal article" date="2014" name="Agronomy (Basel)">
        <title>A Draft Genome Sequence for Ensete ventricosum, the Drought-Tolerant Tree Against Hunger.</title>
        <authorList>
            <person name="Harrison J."/>
            <person name="Moore K.A."/>
            <person name="Paszkiewicz K."/>
            <person name="Jones T."/>
            <person name="Grant M."/>
            <person name="Ambacheew D."/>
            <person name="Muzemil S."/>
            <person name="Studholme D.J."/>
        </authorList>
    </citation>
    <scope>NUCLEOTIDE SEQUENCE [LARGE SCALE GENOMIC DNA]</scope>
</reference>
<dbReference type="Proteomes" id="UP000287651">
    <property type="component" value="Unassembled WGS sequence"/>
</dbReference>
<proteinExistence type="predicted"/>